<evidence type="ECO:0000256" key="5">
    <source>
        <dbReference type="ARBA" id="ARBA00023152"/>
    </source>
</evidence>
<dbReference type="EMBL" id="VSSQ01120539">
    <property type="protein sequence ID" value="MPN53425.1"/>
    <property type="molecule type" value="Genomic_DNA"/>
</dbReference>
<comment type="function">
    <text evidence="2">Catalyzes the interconversion of 2-phosphoglycerate and 3-phosphoglycerate.</text>
</comment>
<accession>A0A645IPZ1</accession>
<dbReference type="SUPFAM" id="SSF53649">
    <property type="entry name" value="Alkaline phosphatase-like"/>
    <property type="match status" value="1"/>
</dbReference>
<dbReference type="InterPro" id="IPR017850">
    <property type="entry name" value="Alkaline_phosphatase_core_sf"/>
</dbReference>
<comment type="pathway">
    <text evidence="3">Carbohydrate degradation.</text>
</comment>
<comment type="catalytic activity">
    <reaction evidence="1">
        <text>(2R)-2-phosphoglycerate = (2R)-3-phosphoglycerate</text>
        <dbReference type="Rhea" id="RHEA:15901"/>
        <dbReference type="ChEBI" id="CHEBI:58272"/>
        <dbReference type="ChEBI" id="CHEBI:58289"/>
        <dbReference type="EC" id="5.4.2.12"/>
    </reaction>
</comment>
<dbReference type="GO" id="GO:0046872">
    <property type="term" value="F:metal ion binding"/>
    <property type="evidence" value="ECO:0007669"/>
    <property type="project" value="InterPro"/>
</dbReference>
<dbReference type="InterPro" id="IPR004456">
    <property type="entry name" value="Pglycerate_mutase_ApgM"/>
</dbReference>
<gene>
    <name evidence="7" type="ORF">SDC9_201089</name>
</gene>
<organism evidence="7">
    <name type="scientific">bioreactor metagenome</name>
    <dbReference type="NCBI Taxonomy" id="1076179"/>
    <lineage>
        <taxon>unclassified sequences</taxon>
        <taxon>metagenomes</taxon>
        <taxon>ecological metagenomes</taxon>
    </lineage>
</organism>
<evidence type="ECO:0000313" key="7">
    <source>
        <dbReference type="EMBL" id="MPN53425.1"/>
    </source>
</evidence>
<comment type="similarity">
    <text evidence="4">Belongs to the BPG-independent phosphoglycerate mutase family. A-PGAM subfamily.</text>
</comment>
<dbReference type="Pfam" id="PF01676">
    <property type="entry name" value="Metalloenzyme"/>
    <property type="match status" value="1"/>
</dbReference>
<sequence length="165" mass="18793">MHERFKLNPLCIAHYPMYKGISKLVGMNVMNAANSPEEEFKAYLEMHAKYDFFFIHIKYTDSFGEDGNFEEKVKVIEEVDKALPIIMEKMPNVLCITGDHSTPTALKGHSWHHVPVLIHSDFCGADEASRFTENECNKGGLGTFESKYLINYLLANARKLKKFGA</sequence>
<dbReference type="GO" id="GO:0004619">
    <property type="term" value="F:phosphoglycerate mutase activity"/>
    <property type="evidence" value="ECO:0007669"/>
    <property type="project" value="UniProtKB-EC"/>
</dbReference>
<evidence type="ECO:0000256" key="3">
    <source>
        <dbReference type="ARBA" id="ARBA00004921"/>
    </source>
</evidence>
<feature type="domain" description="Metalloenzyme" evidence="6">
    <location>
        <begin position="2"/>
        <end position="149"/>
    </location>
</feature>
<evidence type="ECO:0000256" key="1">
    <source>
        <dbReference type="ARBA" id="ARBA00000370"/>
    </source>
</evidence>
<protein>
    <recommendedName>
        <fullName evidence="6">Metalloenzyme domain-containing protein</fullName>
    </recommendedName>
</protein>
<name>A0A645IPZ1_9ZZZZ</name>
<dbReference type="PANTHER" id="PTHR31209">
    <property type="entry name" value="COFACTOR-INDEPENDENT PHOSPHOGLYCERATE MUTASE"/>
    <property type="match status" value="1"/>
</dbReference>
<dbReference type="AlphaFoldDB" id="A0A645IPZ1"/>
<dbReference type="GO" id="GO:0006096">
    <property type="term" value="P:glycolytic process"/>
    <property type="evidence" value="ECO:0007669"/>
    <property type="project" value="UniProtKB-KW"/>
</dbReference>
<evidence type="ECO:0000256" key="4">
    <source>
        <dbReference type="ARBA" id="ARBA00005524"/>
    </source>
</evidence>
<evidence type="ECO:0000256" key="2">
    <source>
        <dbReference type="ARBA" id="ARBA00002315"/>
    </source>
</evidence>
<reference evidence="7" key="1">
    <citation type="submission" date="2019-08" db="EMBL/GenBank/DDBJ databases">
        <authorList>
            <person name="Kucharzyk K."/>
            <person name="Murdoch R.W."/>
            <person name="Higgins S."/>
            <person name="Loffler F."/>
        </authorList>
    </citation>
    <scope>NUCLEOTIDE SEQUENCE</scope>
</reference>
<dbReference type="InterPro" id="IPR006124">
    <property type="entry name" value="Metalloenzyme"/>
</dbReference>
<dbReference type="PANTHER" id="PTHR31209:SF0">
    <property type="entry name" value="METALLOENZYME DOMAIN-CONTAINING PROTEIN"/>
    <property type="match status" value="1"/>
</dbReference>
<comment type="caution">
    <text evidence="7">The sequence shown here is derived from an EMBL/GenBank/DDBJ whole genome shotgun (WGS) entry which is preliminary data.</text>
</comment>
<proteinExistence type="inferred from homology"/>
<keyword evidence="5" id="KW-0324">Glycolysis</keyword>
<dbReference type="Gene3D" id="3.40.720.10">
    <property type="entry name" value="Alkaline Phosphatase, subunit A"/>
    <property type="match status" value="1"/>
</dbReference>
<evidence type="ECO:0000259" key="6">
    <source>
        <dbReference type="Pfam" id="PF01676"/>
    </source>
</evidence>